<feature type="domain" description="GP-PDE" evidence="1">
    <location>
        <begin position="1"/>
        <end position="231"/>
    </location>
</feature>
<dbReference type="EMBL" id="DQTV01000091">
    <property type="protein sequence ID" value="HIP57387.1"/>
    <property type="molecule type" value="Genomic_DNA"/>
</dbReference>
<dbReference type="Pfam" id="PF03009">
    <property type="entry name" value="GDPD"/>
    <property type="match status" value="1"/>
</dbReference>
<dbReference type="InterPro" id="IPR017946">
    <property type="entry name" value="PLC-like_Pdiesterase_TIM-brl"/>
</dbReference>
<name>A0A832YZI1_9CREN</name>
<dbReference type="Gene3D" id="3.20.20.190">
    <property type="entry name" value="Phosphatidylinositol (PI) phosphodiesterase"/>
    <property type="match status" value="1"/>
</dbReference>
<dbReference type="GO" id="GO:0008081">
    <property type="term" value="F:phosphoric diester hydrolase activity"/>
    <property type="evidence" value="ECO:0007669"/>
    <property type="project" value="InterPro"/>
</dbReference>
<dbReference type="Proteomes" id="UP000605805">
    <property type="component" value="Unassembled WGS sequence"/>
</dbReference>
<comment type="caution">
    <text evidence="2">The sequence shown here is derived from an EMBL/GenBank/DDBJ whole genome shotgun (WGS) entry which is preliminary data.</text>
</comment>
<evidence type="ECO:0000259" key="1">
    <source>
        <dbReference type="PROSITE" id="PS51704"/>
    </source>
</evidence>
<dbReference type="GO" id="GO:0006629">
    <property type="term" value="P:lipid metabolic process"/>
    <property type="evidence" value="ECO:0007669"/>
    <property type="project" value="InterPro"/>
</dbReference>
<reference evidence="2" key="1">
    <citation type="journal article" date="2020" name="ISME J.">
        <title>Gammaproteobacteria mediating utilization of methyl-, sulfur- and petroleum organic compounds in deep ocean hydrothermal plumes.</title>
        <authorList>
            <person name="Zhou Z."/>
            <person name="Liu Y."/>
            <person name="Pan J."/>
            <person name="Cron B.R."/>
            <person name="Toner B.M."/>
            <person name="Anantharaman K."/>
            <person name="Breier J.A."/>
            <person name="Dick G.J."/>
            <person name="Li M."/>
        </authorList>
    </citation>
    <scope>NUCLEOTIDE SEQUENCE</scope>
    <source>
        <strain evidence="2">SZUA-1435</strain>
    </source>
</reference>
<evidence type="ECO:0000313" key="2">
    <source>
        <dbReference type="EMBL" id="HIP57387.1"/>
    </source>
</evidence>
<organism evidence="2 3">
    <name type="scientific">Ignisphaera aggregans</name>
    <dbReference type="NCBI Taxonomy" id="334771"/>
    <lineage>
        <taxon>Archaea</taxon>
        <taxon>Thermoproteota</taxon>
        <taxon>Thermoprotei</taxon>
        <taxon>Desulfurococcales</taxon>
        <taxon>Desulfurococcaceae</taxon>
        <taxon>Ignisphaera</taxon>
    </lineage>
</organism>
<dbReference type="SUPFAM" id="SSF51695">
    <property type="entry name" value="PLC-like phosphodiesterases"/>
    <property type="match status" value="1"/>
</dbReference>
<accession>A0A832YZI1</accession>
<dbReference type="CDD" id="cd08556">
    <property type="entry name" value="GDPD"/>
    <property type="match status" value="1"/>
</dbReference>
<sequence length="236" mass="26883">MKEGSSRDILTSLPKPIVYAHRVNDKRRAKFMVKHGIEFVEIDVNQRNGKLMVFHGLSTTGLRRSFISRMCAKVCYRLTALGDPLLKPLPLEEYLQLFGEKFRFWFDIKVRGVEDKLLRLIDTYGVKRPIIISSGFYDVLKKIKELDPSIAVFLGNVSFYPVSSSIVKEVGADGISVELGFIDKRLVEMMHRDGVMVAVWTVNDIHLVPKLVELGVDIVITDYPLEVMRVLTRARG</sequence>
<gene>
    <name evidence="2" type="ORF">EYH02_04900</name>
</gene>
<dbReference type="InterPro" id="IPR030395">
    <property type="entry name" value="GP_PDE_dom"/>
</dbReference>
<evidence type="ECO:0000313" key="3">
    <source>
        <dbReference type="Proteomes" id="UP000605805"/>
    </source>
</evidence>
<protein>
    <submittedName>
        <fullName evidence="2">Glycerophosphodiester phosphodiesterase</fullName>
    </submittedName>
</protein>
<dbReference type="PROSITE" id="PS51704">
    <property type="entry name" value="GP_PDE"/>
    <property type="match status" value="1"/>
</dbReference>
<dbReference type="PANTHER" id="PTHR46211">
    <property type="entry name" value="GLYCEROPHOSPHORYL DIESTER PHOSPHODIESTERASE"/>
    <property type="match status" value="1"/>
</dbReference>
<dbReference type="PANTHER" id="PTHR46211:SF14">
    <property type="entry name" value="GLYCEROPHOSPHODIESTER PHOSPHODIESTERASE"/>
    <property type="match status" value="1"/>
</dbReference>
<dbReference type="AlphaFoldDB" id="A0A832YZI1"/>
<proteinExistence type="predicted"/>